<dbReference type="GO" id="GO:0016301">
    <property type="term" value="F:kinase activity"/>
    <property type="evidence" value="ECO:0007669"/>
    <property type="project" value="UniProtKB-KW"/>
</dbReference>
<reference evidence="3" key="1">
    <citation type="submission" date="2016-06" db="EMBL/GenBank/DDBJ databases">
        <authorList>
            <person name="Varghese N."/>
            <person name="Submissions Spin"/>
        </authorList>
    </citation>
    <scope>NUCLEOTIDE SEQUENCE [LARGE SCALE GENOMIC DNA]</scope>
    <source>
        <strain evidence="3">DSM 44830</strain>
    </source>
</reference>
<dbReference type="InterPro" id="IPR017438">
    <property type="entry name" value="ATP-NAD_kinase_N"/>
</dbReference>
<dbReference type="RefSeq" id="WP_091603924.1">
    <property type="nucleotide sequence ID" value="NZ_FMCX01000001.1"/>
</dbReference>
<dbReference type="InterPro" id="IPR016064">
    <property type="entry name" value="NAD/diacylglycerol_kinase_sf"/>
</dbReference>
<proteinExistence type="predicted"/>
<evidence type="ECO:0000313" key="3">
    <source>
        <dbReference type="Proteomes" id="UP000199504"/>
    </source>
</evidence>
<name>A0A1C4VPH6_9ACTN</name>
<dbReference type="Proteomes" id="UP000199504">
    <property type="component" value="Unassembled WGS sequence"/>
</dbReference>
<keyword evidence="2" id="KW-0418">Kinase</keyword>
<dbReference type="Gene3D" id="3.40.50.10330">
    <property type="entry name" value="Probable inorganic polyphosphate/atp-NAD kinase, domain 1"/>
    <property type="match status" value="1"/>
</dbReference>
<protein>
    <submittedName>
        <fullName evidence="2">Diacylglycerol kinase family enzyme</fullName>
    </submittedName>
</protein>
<gene>
    <name evidence="2" type="ORF">GA0070564_1011345</name>
</gene>
<keyword evidence="2" id="KW-0808">Transferase</keyword>
<dbReference type="EMBL" id="FMCX01000001">
    <property type="protein sequence ID" value="SCE85721.1"/>
    <property type="molecule type" value="Genomic_DNA"/>
</dbReference>
<sequence length="348" mass="36259">MYDVVLLTLGSERDAPGGGCGSGGACCGGADGAAPENADGVAAKNTDGAAAKTADERCETPRVPVLACADALTARGARVETVTARSDAEVDEVLARLDGPPRPDGLTWPDPDSKTRLVVATASDAQLRAVVRRLVRRYAPPPSRRPAELPGNRTVPDLPPVGVLPLDPARSGTQRDLAAQLGLPRDPAAVAAAVLDGTPRRLDLLRNDGGSVTLDGALLGAADDAGRPLHWRGRIEVDDAVLSHGEDPILACAVGNAGGYAQLDGLPLLTAPDPADGLVEVAVAVPVVTRSALGRRKVRFEVRRARGRAVAVVPRDEKVPYLDDGVEGELSRKRSWWIEPGAWAVWTA</sequence>
<evidence type="ECO:0000313" key="2">
    <source>
        <dbReference type="EMBL" id="SCE85721.1"/>
    </source>
</evidence>
<keyword evidence="3" id="KW-1185">Reference proteome</keyword>
<evidence type="ECO:0000256" key="1">
    <source>
        <dbReference type="SAM" id="MobiDB-lite"/>
    </source>
</evidence>
<dbReference type="SUPFAM" id="SSF111331">
    <property type="entry name" value="NAD kinase/diacylglycerol kinase-like"/>
    <property type="match status" value="1"/>
</dbReference>
<feature type="region of interest" description="Disordered" evidence="1">
    <location>
        <begin position="140"/>
        <end position="160"/>
    </location>
</feature>
<accession>A0A1C4VPH6</accession>
<dbReference type="STRING" id="262898.GA0070564_1011345"/>
<dbReference type="OrthoDB" id="3361872at2"/>
<organism evidence="2 3">
    <name type="scientific">Micromonospora mirobrigensis</name>
    <dbReference type="NCBI Taxonomy" id="262898"/>
    <lineage>
        <taxon>Bacteria</taxon>
        <taxon>Bacillati</taxon>
        <taxon>Actinomycetota</taxon>
        <taxon>Actinomycetes</taxon>
        <taxon>Micromonosporales</taxon>
        <taxon>Micromonosporaceae</taxon>
        <taxon>Micromonospora</taxon>
    </lineage>
</organism>
<dbReference type="AlphaFoldDB" id="A0A1C4VPH6"/>